<proteinExistence type="predicted"/>
<accession>A0A076MSJ4</accession>
<feature type="signal peptide" evidence="1">
    <location>
        <begin position="1"/>
        <end position="29"/>
    </location>
</feature>
<keyword evidence="3" id="KW-1185">Reference proteome</keyword>
<gene>
    <name evidence="2" type="ORF">AMETH_1678</name>
</gene>
<dbReference type="eggNOG" id="ENOG5034BZQ">
    <property type="taxonomic scope" value="Bacteria"/>
</dbReference>
<dbReference type="Proteomes" id="UP000062973">
    <property type="component" value="Chromosome"/>
</dbReference>
<dbReference type="PATRIC" id="fig|1068978.7.peg.1768"/>
<evidence type="ECO:0000256" key="1">
    <source>
        <dbReference type="SAM" id="SignalP"/>
    </source>
</evidence>
<feature type="chain" id="PRO_5001716004" description="Peptidase inhibitor family I36" evidence="1">
    <location>
        <begin position="30"/>
        <end position="126"/>
    </location>
</feature>
<sequence>MFGNFRAYLPKALVLAALGLLTAGGIAEAETAPPAGYGCEQGEFCAWSEEFYGGSVQFLDLRTANPGECIPLSGDARSFGNRLDRDVTVYQGEDCSTEGDFTTYPGGGTFVPHAPFVVRAIQIWDN</sequence>
<name>A0A076MSJ4_AMYME</name>
<dbReference type="STRING" id="1068978.AMETH_1678"/>
<dbReference type="KEGG" id="amq:AMETH_1678"/>
<dbReference type="HOGENOM" id="CLU_129872_1_0_11"/>
<reference evidence="2 3" key="1">
    <citation type="submission" date="2014-07" db="EMBL/GenBank/DDBJ databases">
        <title>Whole Genome Sequence of the Amycolatopsis methanolica 239.</title>
        <authorList>
            <person name="Tang B."/>
        </authorList>
    </citation>
    <scope>NUCLEOTIDE SEQUENCE [LARGE SCALE GENOMIC DNA]</scope>
    <source>
        <strain evidence="2 3">239</strain>
    </source>
</reference>
<evidence type="ECO:0000313" key="3">
    <source>
        <dbReference type="Proteomes" id="UP000062973"/>
    </source>
</evidence>
<dbReference type="RefSeq" id="WP_017987630.1">
    <property type="nucleotide sequence ID" value="NZ_AQUL01000001.1"/>
</dbReference>
<dbReference type="EMBL" id="CP009110">
    <property type="protein sequence ID" value="AIJ21770.1"/>
    <property type="molecule type" value="Genomic_DNA"/>
</dbReference>
<dbReference type="AlphaFoldDB" id="A0A076MSJ4"/>
<evidence type="ECO:0000313" key="2">
    <source>
        <dbReference type="EMBL" id="AIJ21770.1"/>
    </source>
</evidence>
<evidence type="ECO:0008006" key="4">
    <source>
        <dbReference type="Google" id="ProtNLM"/>
    </source>
</evidence>
<dbReference type="Pfam" id="PF03995">
    <property type="entry name" value="Inhibitor_I36"/>
    <property type="match status" value="1"/>
</dbReference>
<dbReference type="OrthoDB" id="5196292at2"/>
<keyword evidence="1" id="KW-0732">Signal</keyword>
<organism evidence="2 3">
    <name type="scientific">Amycolatopsis methanolica 239</name>
    <dbReference type="NCBI Taxonomy" id="1068978"/>
    <lineage>
        <taxon>Bacteria</taxon>
        <taxon>Bacillati</taxon>
        <taxon>Actinomycetota</taxon>
        <taxon>Actinomycetes</taxon>
        <taxon>Pseudonocardiales</taxon>
        <taxon>Pseudonocardiaceae</taxon>
        <taxon>Amycolatopsis</taxon>
        <taxon>Amycolatopsis methanolica group</taxon>
    </lineage>
</organism>
<protein>
    <recommendedName>
        <fullName evidence="4">Peptidase inhibitor family I36</fullName>
    </recommendedName>
</protein>